<comment type="similarity">
    <text evidence="1">Belongs to the DinB family.</text>
</comment>
<dbReference type="EMBL" id="JAVDRP010000009">
    <property type="protein sequence ID" value="MDR6411014.1"/>
    <property type="molecule type" value="Genomic_DNA"/>
</dbReference>
<dbReference type="InterPro" id="IPR007837">
    <property type="entry name" value="DinB"/>
</dbReference>
<evidence type="ECO:0000256" key="2">
    <source>
        <dbReference type="ARBA" id="ARBA00022723"/>
    </source>
</evidence>
<dbReference type="PANTHER" id="PTHR37302:SF3">
    <property type="entry name" value="DAMAGE-INDUCIBLE PROTEIN DINB"/>
    <property type="match status" value="1"/>
</dbReference>
<evidence type="ECO:0000313" key="4">
    <source>
        <dbReference type="Proteomes" id="UP001264340"/>
    </source>
</evidence>
<dbReference type="SUPFAM" id="SSF109854">
    <property type="entry name" value="DinB/YfiT-like putative metalloenzymes"/>
    <property type="match status" value="1"/>
</dbReference>
<protein>
    <submittedName>
        <fullName evidence="3">Damage-inducible protein DinB</fullName>
    </submittedName>
</protein>
<dbReference type="InterPro" id="IPR034660">
    <property type="entry name" value="DinB/YfiT-like"/>
</dbReference>
<sequence>MTPSDAPATHLLSAHFADMARNNAWSNLRLYRACLTLTDQAFAEHRVSFFPSLQLTLNHILLVDRYYFDALVDGGEGLTIFDNELPYPRAAELWGAQARSDQQLLAFCESLRDEDLHREVGIDRGPAVGVQRERIGNVLPHVFVHQIHHRGQVHAMLSGTTAAPPQLDEFFLAADAPLRAAELRDLNSMRESA</sequence>
<accession>A0ABU1LW79</accession>
<comment type="caution">
    <text evidence="3">The sequence shown here is derived from an EMBL/GenBank/DDBJ whole genome shotgun (WGS) entry which is preliminary data.</text>
</comment>
<name>A0ABU1LW79_9BURK</name>
<evidence type="ECO:0000256" key="1">
    <source>
        <dbReference type="ARBA" id="ARBA00008635"/>
    </source>
</evidence>
<dbReference type="PANTHER" id="PTHR37302">
    <property type="entry name" value="SLR1116 PROTEIN"/>
    <property type="match status" value="1"/>
</dbReference>
<proteinExistence type="inferred from homology"/>
<dbReference type="RefSeq" id="WP_374710973.1">
    <property type="nucleotide sequence ID" value="NZ_JAVDQV010000010.1"/>
</dbReference>
<reference evidence="3 4" key="1">
    <citation type="submission" date="2023-07" db="EMBL/GenBank/DDBJ databases">
        <title>Sorghum-associated microbial communities from plants grown in Nebraska, USA.</title>
        <authorList>
            <person name="Schachtman D."/>
        </authorList>
    </citation>
    <scope>NUCLEOTIDE SEQUENCE [LARGE SCALE GENOMIC DNA]</scope>
    <source>
        <strain evidence="3 4">DS1316</strain>
    </source>
</reference>
<evidence type="ECO:0000313" key="3">
    <source>
        <dbReference type="EMBL" id="MDR6411014.1"/>
    </source>
</evidence>
<gene>
    <name evidence="3" type="ORF">J2804_004442</name>
</gene>
<dbReference type="Pfam" id="PF05163">
    <property type="entry name" value="DinB"/>
    <property type="match status" value="1"/>
</dbReference>
<dbReference type="Gene3D" id="1.20.120.450">
    <property type="entry name" value="dinb family like domain"/>
    <property type="match status" value="1"/>
</dbReference>
<keyword evidence="2" id="KW-0479">Metal-binding</keyword>
<dbReference type="Proteomes" id="UP001264340">
    <property type="component" value="Unassembled WGS sequence"/>
</dbReference>
<keyword evidence="4" id="KW-1185">Reference proteome</keyword>
<organism evidence="3 4">
    <name type="scientific">Paraburkholderia terricola</name>
    <dbReference type="NCBI Taxonomy" id="169427"/>
    <lineage>
        <taxon>Bacteria</taxon>
        <taxon>Pseudomonadati</taxon>
        <taxon>Pseudomonadota</taxon>
        <taxon>Betaproteobacteria</taxon>
        <taxon>Burkholderiales</taxon>
        <taxon>Burkholderiaceae</taxon>
        <taxon>Paraburkholderia</taxon>
    </lineage>
</organism>